<organism evidence="1 2">
    <name type="scientific">Cyclocybe aegerita</name>
    <name type="common">Black poplar mushroom</name>
    <name type="synonym">Agrocybe aegerita</name>
    <dbReference type="NCBI Taxonomy" id="1973307"/>
    <lineage>
        <taxon>Eukaryota</taxon>
        <taxon>Fungi</taxon>
        <taxon>Dikarya</taxon>
        <taxon>Basidiomycota</taxon>
        <taxon>Agaricomycotina</taxon>
        <taxon>Agaricomycetes</taxon>
        <taxon>Agaricomycetidae</taxon>
        <taxon>Agaricales</taxon>
        <taxon>Agaricineae</taxon>
        <taxon>Bolbitiaceae</taxon>
        <taxon>Cyclocybe</taxon>
    </lineage>
</organism>
<dbReference type="EMBL" id="CACVBS010000045">
    <property type="protein sequence ID" value="CAA7264449.1"/>
    <property type="molecule type" value="Genomic_DNA"/>
</dbReference>
<gene>
    <name evidence="1" type="ORF">AAE3_LOCUS6723</name>
</gene>
<protein>
    <submittedName>
        <fullName evidence="1">Uncharacterized protein</fullName>
    </submittedName>
</protein>
<sequence length="120" mass="13797">MIRLFAKISLNRVRMMCLCCRENMRYAKLSAVNCGLCSKSCTVHRRKGCWNEIMEWRHSAVRLRLLERAGDTGPIGGQRPSTMGRTILLRETLPEANFLQLLLGTLNKFRAMRLGRTADR</sequence>
<evidence type="ECO:0000313" key="1">
    <source>
        <dbReference type="EMBL" id="CAA7264449.1"/>
    </source>
</evidence>
<proteinExistence type="predicted"/>
<dbReference type="Proteomes" id="UP000467700">
    <property type="component" value="Unassembled WGS sequence"/>
</dbReference>
<accession>A0A8S0VRQ7</accession>
<evidence type="ECO:0000313" key="2">
    <source>
        <dbReference type="Proteomes" id="UP000467700"/>
    </source>
</evidence>
<comment type="caution">
    <text evidence="1">The sequence shown here is derived from an EMBL/GenBank/DDBJ whole genome shotgun (WGS) entry which is preliminary data.</text>
</comment>
<keyword evidence="2" id="KW-1185">Reference proteome</keyword>
<dbReference type="AlphaFoldDB" id="A0A8S0VRQ7"/>
<reference evidence="1 2" key="1">
    <citation type="submission" date="2020-01" db="EMBL/GenBank/DDBJ databases">
        <authorList>
            <person name="Gupta K D."/>
        </authorList>
    </citation>
    <scope>NUCLEOTIDE SEQUENCE [LARGE SCALE GENOMIC DNA]</scope>
</reference>
<name>A0A8S0VRQ7_CYCAE</name>